<reference evidence="9 10" key="1">
    <citation type="submission" date="2018-12" db="EMBL/GenBank/DDBJ databases">
        <title>Bacillus yapensis draft genome sequence.</title>
        <authorList>
            <person name="Yu L."/>
            <person name="Xu X."/>
            <person name="Tang X."/>
        </authorList>
    </citation>
    <scope>NUCLEOTIDE SEQUENCE [LARGE SCALE GENOMIC DNA]</scope>
    <source>
        <strain evidence="9 10">XXST-01</strain>
    </source>
</reference>
<dbReference type="InterPro" id="IPR017850">
    <property type="entry name" value="Alkaline_phosphatase_core_sf"/>
</dbReference>
<dbReference type="OrthoDB" id="243547at2"/>
<keyword evidence="4 7" id="KW-0812">Transmembrane</keyword>
<feature type="transmembrane region" description="Helical" evidence="7">
    <location>
        <begin position="122"/>
        <end position="143"/>
    </location>
</feature>
<keyword evidence="10" id="KW-1185">Reference proteome</keyword>
<comment type="caution">
    <text evidence="9">The sequence shown here is derived from an EMBL/GenBank/DDBJ whole genome shotgun (WGS) entry which is preliminary data.</text>
</comment>
<sequence length="695" mass="79856">MAQKRTGLFVTYIGAFIQAVITVLIIEYLYRGGFNELIYYINELTRPFAYNCLLLFLLFSGIRAFKNRMVLLLSAITTIPLLVLAYGSKVKQEIRGEPIMPSDLFLASEAKNMIGFFSSATLIWLVIILILLVLLISFSVYVIPNQKKLSKIQISISSVSLLLCFTLFFVESRNIDSFLKKELRIVNVAWDQKATYGQDGVLAGFVLNLNWLIIEEPNVYSKEKINEIIKNNQPQKYISSTKPDIIMIMSEAFWDPTLFRNVNFSQDPLPFFHEIAKEHTSGYVSVPVFGGSTVNTEFEALTGMSTQFLPPGVIPYLTYVKKPLPALPNILRSYGYETTAIHSYHNWFYQRTNVLKYLGFDQFIPLEFMGNPTYGPIFMKDKTIVDEILQKLDSESDSNFIFAITTQNHGPYNSEEKPENSSIEVDLNGEQDFTIESENLLVNYSNNLLEIDSELNRLIRELETRKKDTILVYFGDHLPLLGDDYQVFREADYYGGDRTYEEYKKMYSTPFIIWDNFTENIEELNISSSMLAPLVLDRANLNGNALTDYLINQYKKNALTNIPRQDFWEEEHIKQNTLNDMKLLQYDILFGKMHLIKDKNSINVSKNYRLGYKDPKVTNVIKEKREGTSLLIIKGENFTPYSNVFVNGKKIDRQYGNEEEIVVVDPGENGVVEIVVKVTDVNDDILAESNLYTIE</sequence>
<keyword evidence="3" id="KW-1003">Cell membrane</keyword>
<name>A0A3S0KKG7_9BACI</name>
<dbReference type="PANTHER" id="PTHR47371:SF3">
    <property type="entry name" value="PHOSPHOGLYCEROL TRANSFERASE I"/>
    <property type="match status" value="1"/>
</dbReference>
<evidence type="ECO:0000256" key="1">
    <source>
        <dbReference type="ARBA" id="ARBA00004651"/>
    </source>
</evidence>
<evidence type="ECO:0000256" key="7">
    <source>
        <dbReference type="SAM" id="Phobius"/>
    </source>
</evidence>
<dbReference type="InterPro" id="IPR014756">
    <property type="entry name" value="Ig_E-set"/>
</dbReference>
<comment type="subcellular location">
    <subcellularLocation>
        <location evidence="1">Cell membrane</location>
        <topology evidence="1">Multi-pass membrane protein</topology>
    </subcellularLocation>
</comment>
<dbReference type="InterPro" id="IPR050448">
    <property type="entry name" value="OpgB/LTA_synthase_biosynth"/>
</dbReference>
<evidence type="ECO:0000259" key="8">
    <source>
        <dbReference type="Pfam" id="PF00884"/>
    </source>
</evidence>
<proteinExistence type="predicted"/>
<dbReference type="Gene3D" id="3.40.720.10">
    <property type="entry name" value="Alkaline Phosphatase, subunit A"/>
    <property type="match status" value="1"/>
</dbReference>
<feature type="transmembrane region" description="Helical" evidence="7">
    <location>
        <begin position="7"/>
        <end position="28"/>
    </location>
</feature>
<evidence type="ECO:0000256" key="4">
    <source>
        <dbReference type="ARBA" id="ARBA00022692"/>
    </source>
</evidence>
<evidence type="ECO:0000313" key="9">
    <source>
        <dbReference type="EMBL" id="RTR32944.1"/>
    </source>
</evidence>
<dbReference type="SUPFAM" id="SSF53649">
    <property type="entry name" value="Alkaline phosphatase-like"/>
    <property type="match status" value="1"/>
</dbReference>
<dbReference type="GO" id="GO:0005886">
    <property type="term" value="C:plasma membrane"/>
    <property type="evidence" value="ECO:0007669"/>
    <property type="project" value="UniProtKB-SubCell"/>
</dbReference>
<dbReference type="Proteomes" id="UP000271374">
    <property type="component" value="Unassembled WGS sequence"/>
</dbReference>
<protein>
    <submittedName>
        <fullName evidence="9">LTA synthase family protein</fullName>
    </submittedName>
</protein>
<accession>A0A3S0KKG7</accession>
<evidence type="ECO:0000256" key="3">
    <source>
        <dbReference type="ARBA" id="ARBA00022475"/>
    </source>
</evidence>
<feature type="domain" description="Sulfatase N-terminal" evidence="8">
    <location>
        <begin position="243"/>
        <end position="539"/>
    </location>
</feature>
<dbReference type="AlphaFoldDB" id="A0A3S0KKG7"/>
<evidence type="ECO:0000256" key="5">
    <source>
        <dbReference type="ARBA" id="ARBA00022989"/>
    </source>
</evidence>
<dbReference type="PANTHER" id="PTHR47371">
    <property type="entry name" value="LIPOTEICHOIC ACID SYNTHASE"/>
    <property type="match status" value="1"/>
</dbReference>
<dbReference type="CDD" id="cd16015">
    <property type="entry name" value="LTA_synthase"/>
    <property type="match status" value="1"/>
</dbReference>
<evidence type="ECO:0000256" key="6">
    <source>
        <dbReference type="ARBA" id="ARBA00023136"/>
    </source>
</evidence>
<keyword evidence="6 7" id="KW-0472">Membrane</keyword>
<evidence type="ECO:0000256" key="2">
    <source>
        <dbReference type="ARBA" id="ARBA00004936"/>
    </source>
</evidence>
<feature type="transmembrane region" description="Helical" evidence="7">
    <location>
        <begin position="70"/>
        <end position="88"/>
    </location>
</feature>
<dbReference type="EMBL" id="RXNT01000005">
    <property type="protein sequence ID" value="RTR32944.1"/>
    <property type="molecule type" value="Genomic_DNA"/>
</dbReference>
<gene>
    <name evidence="9" type="ORF">EKG37_07735</name>
</gene>
<dbReference type="InterPro" id="IPR000917">
    <property type="entry name" value="Sulfatase_N"/>
</dbReference>
<comment type="pathway">
    <text evidence="2">Cell wall biogenesis; lipoteichoic acid biosynthesis.</text>
</comment>
<feature type="transmembrane region" description="Helical" evidence="7">
    <location>
        <begin position="152"/>
        <end position="170"/>
    </location>
</feature>
<organism evidence="9 10">
    <name type="scientific">Bacillus yapensis</name>
    <dbReference type="NCBI Taxonomy" id="2492960"/>
    <lineage>
        <taxon>Bacteria</taxon>
        <taxon>Bacillati</taxon>
        <taxon>Bacillota</taxon>
        <taxon>Bacilli</taxon>
        <taxon>Bacillales</taxon>
        <taxon>Bacillaceae</taxon>
        <taxon>Bacillus</taxon>
    </lineage>
</organism>
<dbReference type="Pfam" id="PF00884">
    <property type="entry name" value="Sulfatase"/>
    <property type="match status" value="1"/>
</dbReference>
<keyword evidence="5 7" id="KW-1133">Transmembrane helix</keyword>
<evidence type="ECO:0000313" key="10">
    <source>
        <dbReference type="Proteomes" id="UP000271374"/>
    </source>
</evidence>
<feature type="transmembrane region" description="Helical" evidence="7">
    <location>
        <begin position="48"/>
        <end position="65"/>
    </location>
</feature>
<dbReference type="SUPFAM" id="SSF81296">
    <property type="entry name" value="E set domains"/>
    <property type="match status" value="1"/>
</dbReference>